<dbReference type="PANTHER" id="PTHR16038:SF4">
    <property type="entry name" value="WD REPEAT-CONTAINING PROTEIN 74"/>
    <property type="match status" value="1"/>
</dbReference>
<dbReference type="RefSeq" id="XP_067079086.1">
    <property type="nucleotide sequence ID" value="XM_067222985.1"/>
</dbReference>
<evidence type="ECO:0000313" key="2">
    <source>
        <dbReference type="Proteomes" id="UP000195570"/>
    </source>
</evidence>
<dbReference type="InterPro" id="IPR015943">
    <property type="entry name" value="WD40/YVTN_repeat-like_dom_sf"/>
</dbReference>
<dbReference type="GO" id="GO:0030687">
    <property type="term" value="C:preribosome, large subunit precursor"/>
    <property type="evidence" value="ECO:0007669"/>
    <property type="project" value="TreeGrafter"/>
</dbReference>
<evidence type="ECO:0008006" key="3">
    <source>
        <dbReference type="Google" id="ProtNLM"/>
    </source>
</evidence>
<name>A0A1G4I7R5_TRYEQ</name>
<dbReference type="EMBL" id="CZPT02000808">
    <property type="protein sequence ID" value="SCU67812.1"/>
    <property type="molecule type" value="Genomic_DNA"/>
</dbReference>
<dbReference type="SUPFAM" id="SSF50978">
    <property type="entry name" value="WD40 repeat-like"/>
    <property type="match status" value="1"/>
</dbReference>
<dbReference type="InterPro" id="IPR036322">
    <property type="entry name" value="WD40_repeat_dom_sf"/>
</dbReference>
<comment type="caution">
    <text evidence="1">The sequence shown here is derived from an EMBL/GenBank/DDBJ whole genome shotgun (WGS) entry which is preliminary data.</text>
</comment>
<dbReference type="PANTHER" id="PTHR16038">
    <property type="entry name" value="NOP SEVEN ASSOCIATED PROTEIN 1"/>
    <property type="match status" value="1"/>
</dbReference>
<accession>A0A1G4I7R5</accession>
<dbReference type="InterPro" id="IPR037379">
    <property type="entry name" value="WDR74/Nsa1"/>
</dbReference>
<dbReference type="Proteomes" id="UP000195570">
    <property type="component" value="Unassembled WGS sequence"/>
</dbReference>
<dbReference type="Gene3D" id="2.130.10.10">
    <property type="entry name" value="YVTN repeat-like/Quinoprotein amine dehydrogenase"/>
    <property type="match status" value="2"/>
</dbReference>
<dbReference type="FunFam" id="2.130.10.10:FF:001569">
    <property type="entry name" value="WD repeat-containing protein 74-like Protein"/>
    <property type="match status" value="1"/>
</dbReference>
<dbReference type="AlphaFoldDB" id="A0A1G4I7R5"/>
<dbReference type="FunFam" id="2.130.10.10:FF:002004">
    <property type="entry name" value="Uncharacterized protein"/>
    <property type="match status" value="1"/>
</dbReference>
<protein>
    <recommendedName>
        <fullName evidence="3">Ribosome biogenesis protein NSA1</fullName>
    </recommendedName>
</protein>
<sequence>MCLVKRGLPQNGGGGGEFVLCCSTFFKRKCCVSMACVTGDDTGLVKVWNISKSTGATLSFSYGEQSRKRGIAGMCWVDSSTTRVAFSMNDGVLSILDLSERAVTLSKKVGVFSALSNSLCSYKGKILVASGSGKVLLTTPVLEAADTIECGGPVEAFHFHRRYGMWSMGGKGNDMCVYDLNSQDVGTPVFRAQNVRDHVLDVPYPVYVTGTCVINPFVFCTTTAYHQVRFYDRRSSERPIQEFEISREIERRPTTLLQWNCNKFLIGEASGDVHLYDTRRGFASRAKLRGGVGSVRSMAKHPSGHQILAVAGLDRKARLYHVPTGKLLMTMYTKQRTTSVLLDKGIPLKDNTAVYSNVANSKQPSKLNGIGDEVWDNMDPVVDDINWQQ</sequence>
<reference evidence="1" key="1">
    <citation type="submission" date="2016-09" db="EMBL/GenBank/DDBJ databases">
        <authorList>
            <person name="Hebert L."/>
            <person name="Moumen B."/>
        </authorList>
    </citation>
    <scope>NUCLEOTIDE SEQUENCE [LARGE SCALE GENOMIC DNA]</scope>
    <source>
        <strain evidence="1">OVI</strain>
    </source>
</reference>
<dbReference type="GO" id="GO:0005730">
    <property type="term" value="C:nucleolus"/>
    <property type="evidence" value="ECO:0007669"/>
    <property type="project" value="InterPro"/>
</dbReference>
<evidence type="ECO:0000313" key="1">
    <source>
        <dbReference type="EMBL" id="SCU67812.1"/>
    </source>
</evidence>
<proteinExistence type="predicted"/>
<keyword evidence="2" id="KW-1185">Reference proteome</keyword>
<organism evidence="1 2">
    <name type="scientific">Trypanosoma equiperdum</name>
    <dbReference type="NCBI Taxonomy" id="5694"/>
    <lineage>
        <taxon>Eukaryota</taxon>
        <taxon>Discoba</taxon>
        <taxon>Euglenozoa</taxon>
        <taxon>Kinetoplastea</taxon>
        <taxon>Metakinetoplastina</taxon>
        <taxon>Trypanosomatida</taxon>
        <taxon>Trypanosomatidae</taxon>
        <taxon>Trypanosoma</taxon>
    </lineage>
</organism>
<gene>
    <name evidence="1" type="ORF">TEOVI_000908300</name>
</gene>
<dbReference type="GO" id="GO:0042273">
    <property type="term" value="P:ribosomal large subunit biogenesis"/>
    <property type="evidence" value="ECO:0007669"/>
    <property type="project" value="InterPro"/>
</dbReference>
<dbReference type="GeneID" id="92383017"/>
<dbReference type="VEuPathDB" id="TriTrypDB:TEOVI_000908300"/>